<proteinExistence type="inferred from homology"/>
<keyword evidence="7" id="KW-1133">Transmembrane helix</keyword>
<evidence type="ECO:0000256" key="4">
    <source>
        <dbReference type="ARBA" id="ARBA00022801"/>
    </source>
</evidence>
<sequence>MSRWCEGLHISGGFALLAAWFALVNGWQLLAVILSAALLHELGHLLVLYLLGGRVLGLRISIFGAELVTDAARLSYPGELAAVLAGPAVNLLCGLLLARGHAWVAAGAHLSLCLFNLLPVRPLDGGRALALAVSALAGPAAGEGAARWAGALTALTLGALSLWLMGRTGGSLWLLPAAAGLLAAGARELTGKKADFL</sequence>
<keyword evidence="5" id="KW-0862">Zinc</keyword>
<evidence type="ECO:0000256" key="2">
    <source>
        <dbReference type="ARBA" id="ARBA00007931"/>
    </source>
</evidence>
<keyword evidence="9" id="KW-1185">Reference proteome</keyword>
<protein>
    <submittedName>
        <fullName evidence="8">Peptidase M50</fullName>
    </submittedName>
</protein>
<keyword evidence="4" id="KW-0378">Hydrolase</keyword>
<keyword evidence="7" id="KW-0472">Membrane</keyword>
<evidence type="ECO:0000256" key="6">
    <source>
        <dbReference type="ARBA" id="ARBA00023049"/>
    </source>
</evidence>
<dbReference type="Proteomes" id="UP000719500">
    <property type="component" value="Unassembled WGS sequence"/>
</dbReference>
<gene>
    <name evidence="8" type="ORF">H9X91_00400</name>
</gene>
<keyword evidence="7" id="KW-0812">Transmembrane</keyword>
<name>A0ABS2FS88_9FIRM</name>
<keyword evidence="3" id="KW-0645">Protease</keyword>
<evidence type="ECO:0000256" key="5">
    <source>
        <dbReference type="ARBA" id="ARBA00022833"/>
    </source>
</evidence>
<dbReference type="PANTHER" id="PTHR39188:SF3">
    <property type="entry name" value="STAGE IV SPORULATION PROTEIN FB"/>
    <property type="match status" value="1"/>
</dbReference>
<feature type="transmembrane region" description="Helical" evidence="7">
    <location>
        <begin position="12"/>
        <end position="39"/>
    </location>
</feature>
<evidence type="ECO:0000256" key="1">
    <source>
        <dbReference type="ARBA" id="ARBA00001947"/>
    </source>
</evidence>
<evidence type="ECO:0000256" key="3">
    <source>
        <dbReference type="ARBA" id="ARBA00022670"/>
    </source>
</evidence>
<dbReference type="PANTHER" id="PTHR39188">
    <property type="entry name" value="MEMBRANE-ASSOCIATED ZINC METALLOPROTEASE M50B"/>
    <property type="match status" value="1"/>
</dbReference>
<accession>A0ABS2FS88</accession>
<evidence type="ECO:0000313" key="8">
    <source>
        <dbReference type="EMBL" id="MBM6849896.1"/>
    </source>
</evidence>
<evidence type="ECO:0000313" key="9">
    <source>
        <dbReference type="Proteomes" id="UP000719500"/>
    </source>
</evidence>
<comment type="cofactor">
    <cofactor evidence="1">
        <name>Zn(2+)</name>
        <dbReference type="ChEBI" id="CHEBI:29105"/>
    </cofactor>
</comment>
<organism evidence="8 9">
    <name type="scientific">Oscillibacter valericigenes</name>
    <dbReference type="NCBI Taxonomy" id="351091"/>
    <lineage>
        <taxon>Bacteria</taxon>
        <taxon>Bacillati</taxon>
        <taxon>Bacillota</taxon>
        <taxon>Clostridia</taxon>
        <taxon>Eubacteriales</taxon>
        <taxon>Oscillospiraceae</taxon>
        <taxon>Oscillibacter</taxon>
    </lineage>
</organism>
<keyword evidence="6" id="KW-0482">Metalloprotease</keyword>
<comment type="similarity">
    <text evidence="2">Belongs to the peptidase M50B family.</text>
</comment>
<comment type="caution">
    <text evidence="8">The sequence shown here is derived from an EMBL/GenBank/DDBJ whole genome shotgun (WGS) entry which is preliminary data.</text>
</comment>
<dbReference type="RefSeq" id="WP_204801421.1">
    <property type="nucleotide sequence ID" value="NZ_JACSNX010000001.1"/>
</dbReference>
<dbReference type="EMBL" id="JACSNX010000001">
    <property type="protein sequence ID" value="MBM6849896.1"/>
    <property type="molecule type" value="Genomic_DNA"/>
</dbReference>
<reference evidence="8 9" key="1">
    <citation type="journal article" date="2021" name="Sci. Rep.">
        <title>The distribution of antibiotic resistance genes in chicken gut microbiota commensals.</title>
        <authorList>
            <person name="Juricova H."/>
            <person name="Matiasovicova J."/>
            <person name="Kubasova T."/>
            <person name="Cejkova D."/>
            <person name="Rychlik I."/>
        </authorList>
    </citation>
    <scope>NUCLEOTIDE SEQUENCE [LARGE SCALE GENOMIC DNA]</scope>
    <source>
        <strain evidence="8 9">An411</strain>
    </source>
</reference>
<evidence type="ECO:0000256" key="7">
    <source>
        <dbReference type="SAM" id="Phobius"/>
    </source>
</evidence>